<dbReference type="EMBL" id="JAWDIQ010000001">
    <property type="protein sequence ID" value="MDY0407986.1"/>
    <property type="molecule type" value="Genomic_DNA"/>
</dbReference>
<proteinExistence type="predicted"/>
<reference evidence="2 3" key="1">
    <citation type="submission" date="2023-10" db="EMBL/GenBank/DDBJ databases">
        <title>Virgibacillus soli CC-YMP-6 genome.</title>
        <authorList>
            <person name="Miliotis G."/>
            <person name="Sengupta P."/>
            <person name="Hameed A."/>
            <person name="Chuvochina M."/>
            <person name="Mcdonagh F."/>
            <person name="Simpson A.C."/>
            <person name="Singh N.K."/>
            <person name="Rekha P.D."/>
            <person name="Raman K."/>
            <person name="Hugenholtz P."/>
            <person name="Venkateswaran K."/>
        </authorList>
    </citation>
    <scope>NUCLEOTIDE SEQUENCE [LARGE SCALE GENOMIC DNA]</scope>
    <source>
        <strain evidence="2 3">CC-YMP-6</strain>
    </source>
</reference>
<protein>
    <submittedName>
        <fullName evidence="2">Uncharacterized protein</fullName>
    </submittedName>
</protein>
<dbReference type="Proteomes" id="UP001275315">
    <property type="component" value="Unassembled WGS sequence"/>
</dbReference>
<evidence type="ECO:0000313" key="3">
    <source>
        <dbReference type="Proteomes" id="UP001275315"/>
    </source>
</evidence>
<feature type="transmembrane region" description="Helical" evidence="1">
    <location>
        <begin position="109"/>
        <end position="128"/>
    </location>
</feature>
<keyword evidence="1" id="KW-0812">Transmembrane</keyword>
<dbReference type="RefSeq" id="WP_320378754.1">
    <property type="nucleotide sequence ID" value="NZ_JAWDIQ010000001.1"/>
</dbReference>
<feature type="transmembrane region" description="Helical" evidence="1">
    <location>
        <begin position="28"/>
        <end position="46"/>
    </location>
</feature>
<keyword evidence="1" id="KW-0472">Membrane</keyword>
<organism evidence="2 3">
    <name type="scientific">Paracerasibacillus soli</name>
    <dbReference type="NCBI Taxonomy" id="480284"/>
    <lineage>
        <taxon>Bacteria</taxon>
        <taxon>Bacillati</taxon>
        <taxon>Bacillota</taxon>
        <taxon>Bacilli</taxon>
        <taxon>Bacillales</taxon>
        <taxon>Bacillaceae</taxon>
        <taxon>Paracerasibacillus</taxon>
    </lineage>
</organism>
<keyword evidence="3" id="KW-1185">Reference proteome</keyword>
<gene>
    <name evidence="2" type="ORF">RWD45_04370</name>
</gene>
<evidence type="ECO:0000313" key="2">
    <source>
        <dbReference type="EMBL" id="MDY0407986.1"/>
    </source>
</evidence>
<sequence>MSIWFLFNLLLLLLSIWKLLIRHPFSISYWPLLLGFISLLFFLFNWTRHAVFSTIRNTPVRQKKIKWANLSKKVMPIHRWTGTIALFFVIIHGVSIISRYGIPIQWSKFTVGLCAGILMISMVITGWLRLYWPTRTKRMLHLYIGMTLFIIIFLHILL</sequence>
<name>A0ABU5CNR5_9BACI</name>
<evidence type="ECO:0000256" key="1">
    <source>
        <dbReference type="SAM" id="Phobius"/>
    </source>
</evidence>
<feature type="transmembrane region" description="Helical" evidence="1">
    <location>
        <begin position="140"/>
        <end position="157"/>
    </location>
</feature>
<feature type="transmembrane region" description="Helical" evidence="1">
    <location>
        <begin position="80"/>
        <end position="97"/>
    </location>
</feature>
<comment type="caution">
    <text evidence="2">The sequence shown here is derived from an EMBL/GenBank/DDBJ whole genome shotgun (WGS) entry which is preliminary data.</text>
</comment>
<accession>A0ABU5CNR5</accession>
<keyword evidence="1" id="KW-1133">Transmembrane helix</keyword>